<dbReference type="EMBL" id="VFIY01000018">
    <property type="protein sequence ID" value="TPD57324.1"/>
    <property type="molecule type" value="Genomic_DNA"/>
</dbReference>
<accession>A0A501PBT0</accession>
<dbReference type="SUPFAM" id="SSF50494">
    <property type="entry name" value="Trypsin-like serine proteases"/>
    <property type="match status" value="1"/>
</dbReference>
<dbReference type="Pfam" id="PF13365">
    <property type="entry name" value="Trypsin_2"/>
    <property type="match status" value="1"/>
</dbReference>
<dbReference type="Proteomes" id="UP000319148">
    <property type="component" value="Unassembled WGS sequence"/>
</dbReference>
<feature type="signal peptide" evidence="1">
    <location>
        <begin position="1"/>
        <end position="22"/>
    </location>
</feature>
<keyword evidence="1" id="KW-0732">Signal</keyword>
<dbReference type="InterPro" id="IPR043504">
    <property type="entry name" value="Peptidase_S1_PA_chymotrypsin"/>
</dbReference>
<sequence length="267" mass="28415">MKSKFRSIIVFLVVTVFFTAGGSAHDNNRDFPKLVKKMTPSVVGIAAHNPLGAPQNVLRGTGFVVYDGNYVITNAHVLPNPAHMTDKETIVVLSGIGRLPDVRQAQVVKTNEQHDLALLKIEGEPLPAVKLGNGAMLDPGTSIAFTGYPIGAVLGLYPVTHQGIVSAITPNVIPQPSARYLDIKIITQSRFEVYQLDATAYPGNSGSPLYDAITGRVEGVINSVKVKGTKENALKSPSGITFAIPAVYIHEILNEAGLKTAGGRPVK</sequence>
<evidence type="ECO:0000256" key="1">
    <source>
        <dbReference type="SAM" id="SignalP"/>
    </source>
</evidence>
<feature type="chain" id="PRO_5021435051" evidence="1">
    <location>
        <begin position="23"/>
        <end position="267"/>
    </location>
</feature>
<evidence type="ECO:0000313" key="2">
    <source>
        <dbReference type="EMBL" id="TPD57324.1"/>
    </source>
</evidence>
<reference evidence="3" key="1">
    <citation type="submission" date="2019-06" db="EMBL/GenBank/DDBJ databases">
        <title>The complete genome of Emcibacter congregatus ZYLT.</title>
        <authorList>
            <person name="Zhao Z."/>
        </authorList>
    </citation>
    <scope>NUCLEOTIDE SEQUENCE [LARGE SCALE GENOMIC DNA]</scope>
    <source>
        <strain evidence="3">MCCC 1A06723</strain>
    </source>
</reference>
<dbReference type="Gene3D" id="2.40.10.10">
    <property type="entry name" value="Trypsin-like serine proteases"/>
    <property type="match status" value="2"/>
</dbReference>
<dbReference type="OrthoDB" id="212300at2"/>
<dbReference type="PANTHER" id="PTHR43019:SF23">
    <property type="entry name" value="PROTEASE DO-LIKE 5, CHLOROPLASTIC"/>
    <property type="match status" value="1"/>
</dbReference>
<dbReference type="PANTHER" id="PTHR43019">
    <property type="entry name" value="SERINE ENDOPROTEASE DEGS"/>
    <property type="match status" value="1"/>
</dbReference>
<protein>
    <submittedName>
        <fullName evidence="2">Trypsin-like peptidase domain-containing protein</fullName>
    </submittedName>
</protein>
<dbReference type="AlphaFoldDB" id="A0A501PBT0"/>
<evidence type="ECO:0000313" key="3">
    <source>
        <dbReference type="Proteomes" id="UP000319148"/>
    </source>
</evidence>
<keyword evidence="3" id="KW-1185">Reference proteome</keyword>
<organism evidence="2 3">
    <name type="scientific">Emcibacter nanhaiensis</name>
    <dbReference type="NCBI Taxonomy" id="1505037"/>
    <lineage>
        <taxon>Bacteria</taxon>
        <taxon>Pseudomonadati</taxon>
        <taxon>Pseudomonadota</taxon>
        <taxon>Alphaproteobacteria</taxon>
        <taxon>Emcibacterales</taxon>
        <taxon>Emcibacteraceae</taxon>
        <taxon>Emcibacter</taxon>
    </lineage>
</organism>
<gene>
    <name evidence="2" type="ORF">FIV46_14440</name>
</gene>
<dbReference type="RefSeq" id="WP_139941639.1">
    <property type="nucleotide sequence ID" value="NZ_JBHSYP010000005.1"/>
</dbReference>
<name>A0A501PBT0_9PROT</name>
<proteinExistence type="predicted"/>
<dbReference type="InterPro" id="IPR009003">
    <property type="entry name" value="Peptidase_S1_PA"/>
</dbReference>
<comment type="caution">
    <text evidence="2">The sequence shown here is derived from an EMBL/GenBank/DDBJ whole genome shotgun (WGS) entry which is preliminary data.</text>
</comment>